<dbReference type="AlphaFoldDB" id="A0A2N3YLR3"/>
<feature type="transmembrane region" description="Helical" evidence="7">
    <location>
        <begin position="669"/>
        <end position="690"/>
    </location>
</feature>
<reference evidence="9 10" key="1">
    <citation type="submission" date="2017-12" db="EMBL/GenBank/DDBJ databases">
        <title>Sequencing the genomes of 1000 Actinobacteria strains.</title>
        <authorList>
            <person name="Klenk H.-P."/>
        </authorList>
    </citation>
    <scope>NUCLEOTIDE SEQUENCE [LARGE SCALE GENOMIC DNA]</scope>
    <source>
        <strain evidence="9 10">DSM 12806</strain>
    </source>
</reference>
<evidence type="ECO:0000256" key="7">
    <source>
        <dbReference type="SAM" id="Phobius"/>
    </source>
</evidence>
<feature type="compositionally biased region" description="Basic and acidic residues" evidence="6">
    <location>
        <begin position="845"/>
        <end position="858"/>
    </location>
</feature>
<dbReference type="OrthoDB" id="7051771at2"/>
<evidence type="ECO:0000256" key="2">
    <source>
        <dbReference type="ARBA" id="ARBA00022475"/>
    </source>
</evidence>
<name>A0A2N3YLR3_9MICO</name>
<evidence type="ECO:0000256" key="1">
    <source>
        <dbReference type="ARBA" id="ARBA00004651"/>
    </source>
</evidence>
<dbReference type="GO" id="GO:0005886">
    <property type="term" value="C:plasma membrane"/>
    <property type="evidence" value="ECO:0007669"/>
    <property type="project" value="UniProtKB-SubCell"/>
</dbReference>
<feature type="transmembrane region" description="Helical" evidence="7">
    <location>
        <begin position="283"/>
        <end position="301"/>
    </location>
</feature>
<feature type="transmembrane region" description="Helical" evidence="7">
    <location>
        <begin position="643"/>
        <end position="662"/>
    </location>
</feature>
<comment type="subcellular location">
    <subcellularLocation>
        <location evidence="1">Cell membrane</location>
        <topology evidence="1">Multi-pass membrane protein</topology>
    </subcellularLocation>
</comment>
<feature type="transmembrane region" description="Helical" evidence="7">
    <location>
        <begin position="308"/>
        <end position="328"/>
    </location>
</feature>
<organism evidence="9 10">
    <name type="scientific">Phycicoccus duodecadis</name>
    <dbReference type="NCBI Taxonomy" id="173053"/>
    <lineage>
        <taxon>Bacteria</taxon>
        <taxon>Bacillati</taxon>
        <taxon>Actinomycetota</taxon>
        <taxon>Actinomycetes</taxon>
        <taxon>Micrococcales</taxon>
        <taxon>Intrasporangiaceae</taxon>
        <taxon>Phycicoccus</taxon>
    </lineage>
</organism>
<keyword evidence="3 7" id="KW-0812">Transmembrane</keyword>
<feature type="region of interest" description="Disordered" evidence="6">
    <location>
        <begin position="845"/>
        <end position="880"/>
    </location>
</feature>
<feature type="transmembrane region" description="Helical" evidence="7">
    <location>
        <begin position="481"/>
        <end position="502"/>
    </location>
</feature>
<sequence length="880" mass="90663">MSTALYRLGRWCAAHAWPVIAAWLVVLAAAGTLAGTVGKPLTNEITMPGTAFEKVLTQLGDEIPAAAGGFGRVVLRSDSGAFTEQQKAAVAEVLKTWGTLPHVESTVDPFAAQQRIDASASSLAASKAQLEQGRTQLAAGRQQLEAARSQLSAGEASLAQLKAAAPSDPRIPAIEAQVAQGRAQVSAGEQKLAQSQARLDAGQAQYEDGLAVAEASKGTRLVSEDGRYAVVQVQFDTNAQSVPTDDRARIPATGDPVLKAAGITPSYSVEITQDIALVGPGEILGLSVAVLVLVVVLGSLIAAGLPLLVALLGVGVGLGGAMAMTSLVELNNTTPALALMLGLAVGIDYALFIVNRHRANILGGMPLRDSIPRAVATAGSAVTFAGTTVVIALAALVLSGIPILAQMGLVAAATVAVTVLVAVTISPAVLRLMGTRVVSRRGWRRAGFATPGDVSGRTTSGHAATEEHGGWHVAAVTRHPWLTLLGVVGIVAVVALPTRSMFLGLPDGGSEPSGSSAYTAYTTIADEFGPGMNGPVVAVATLPDASGPRTDAEVLHAQAVVATAFSDLPSVSSVVPFGVSKDTSTLAFQIVPTSGPASEETRTTLDDIRSTADRLDRQEGISVGLTGQTVANIEISDRLAGALPGYLAVVVGMSLVILLLVFRSVVVPLIATGGFLLSVAAAFGATVAVHQWGWLGEYLGVSQPGPLLSFMPIILIGVLFGLAMDYQMFLVSGMHEARAHGEDSRSAVRTGFVHGARVVSAAAVIMTSVFLGFAYSHLVMVRPIGFGLAVGVLVDAFLVRMTLTPAVMHLLGDRAWWIPRWLDRLLPDLDVEGLKLTERLEAGHFDGPEHAAGADHGSDGSSRTAPDPAPVSGGARSGGR</sequence>
<evidence type="ECO:0000256" key="5">
    <source>
        <dbReference type="ARBA" id="ARBA00023136"/>
    </source>
</evidence>
<keyword evidence="10" id="KW-1185">Reference proteome</keyword>
<accession>A0A2N3YLR3</accession>
<dbReference type="InterPro" id="IPR000731">
    <property type="entry name" value="SSD"/>
</dbReference>
<evidence type="ECO:0000259" key="8">
    <source>
        <dbReference type="PROSITE" id="PS50156"/>
    </source>
</evidence>
<keyword evidence="2" id="KW-1003">Cell membrane</keyword>
<feature type="transmembrane region" description="Helical" evidence="7">
    <location>
        <begin position="375"/>
        <end position="397"/>
    </location>
</feature>
<evidence type="ECO:0000256" key="6">
    <source>
        <dbReference type="SAM" id="MobiDB-lite"/>
    </source>
</evidence>
<comment type="caution">
    <text evidence="9">The sequence shown here is derived from an EMBL/GenBank/DDBJ whole genome shotgun (WGS) entry which is preliminary data.</text>
</comment>
<feature type="transmembrane region" description="Helical" evidence="7">
    <location>
        <begin position="710"/>
        <end position="731"/>
    </location>
</feature>
<evidence type="ECO:0000256" key="3">
    <source>
        <dbReference type="ARBA" id="ARBA00022692"/>
    </source>
</evidence>
<dbReference type="InterPro" id="IPR050545">
    <property type="entry name" value="Mycobact_MmpL"/>
</dbReference>
<proteinExistence type="predicted"/>
<feature type="transmembrane region" description="Helical" evidence="7">
    <location>
        <begin position="780"/>
        <end position="799"/>
    </location>
</feature>
<feature type="transmembrane region" description="Helical" evidence="7">
    <location>
        <begin position="752"/>
        <end position="774"/>
    </location>
</feature>
<dbReference type="PANTHER" id="PTHR33406">
    <property type="entry name" value="MEMBRANE PROTEIN MJ1562-RELATED"/>
    <property type="match status" value="1"/>
</dbReference>
<dbReference type="PANTHER" id="PTHR33406:SF13">
    <property type="entry name" value="MEMBRANE PROTEIN YDFJ"/>
    <property type="match status" value="1"/>
</dbReference>
<dbReference type="PROSITE" id="PS50156">
    <property type="entry name" value="SSD"/>
    <property type="match status" value="1"/>
</dbReference>
<dbReference type="InterPro" id="IPR004869">
    <property type="entry name" value="MMPL_dom"/>
</dbReference>
<feature type="domain" description="SSD" evidence="8">
    <location>
        <begin position="300"/>
        <end position="432"/>
    </location>
</feature>
<dbReference type="Gene3D" id="1.20.1640.10">
    <property type="entry name" value="Multidrug efflux transporter AcrB transmembrane domain"/>
    <property type="match status" value="2"/>
</dbReference>
<evidence type="ECO:0000256" key="4">
    <source>
        <dbReference type="ARBA" id="ARBA00022989"/>
    </source>
</evidence>
<feature type="transmembrane region" description="Helical" evidence="7">
    <location>
        <begin position="334"/>
        <end position="354"/>
    </location>
</feature>
<feature type="transmembrane region" description="Helical" evidence="7">
    <location>
        <begin position="403"/>
        <end position="430"/>
    </location>
</feature>
<evidence type="ECO:0000313" key="10">
    <source>
        <dbReference type="Proteomes" id="UP000233781"/>
    </source>
</evidence>
<dbReference type="EMBL" id="PJNE01000001">
    <property type="protein sequence ID" value="PKW27786.1"/>
    <property type="molecule type" value="Genomic_DNA"/>
</dbReference>
<keyword evidence="5 7" id="KW-0472">Membrane</keyword>
<protein>
    <submittedName>
        <fullName evidence="9">RND superfamily putative drug exporter</fullName>
    </submittedName>
</protein>
<keyword evidence="4 7" id="KW-1133">Transmembrane helix</keyword>
<dbReference type="RefSeq" id="WP_101396162.1">
    <property type="nucleotide sequence ID" value="NZ_PJNE01000001.1"/>
</dbReference>
<dbReference type="Pfam" id="PF03176">
    <property type="entry name" value="MMPL"/>
    <property type="match status" value="2"/>
</dbReference>
<dbReference type="Proteomes" id="UP000233781">
    <property type="component" value="Unassembled WGS sequence"/>
</dbReference>
<evidence type="ECO:0000313" key="9">
    <source>
        <dbReference type="EMBL" id="PKW27786.1"/>
    </source>
</evidence>
<gene>
    <name evidence="9" type="ORF">ATL31_2637</name>
</gene>
<dbReference type="SUPFAM" id="SSF82866">
    <property type="entry name" value="Multidrug efflux transporter AcrB transmembrane domain"/>
    <property type="match status" value="2"/>
</dbReference>